<proteinExistence type="predicted"/>
<gene>
    <name evidence="1" type="ORF">ACFQ0F_04875</name>
</gene>
<organism evidence="1 2">
    <name type="scientific">Paraperlucidibaca wandonensis</name>
    <dbReference type="NCBI Taxonomy" id="1268273"/>
    <lineage>
        <taxon>Bacteria</taxon>
        <taxon>Pseudomonadati</taxon>
        <taxon>Pseudomonadota</taxon>
        <taxon>Gammaproteobacteria</taxon>
        <taxon>Moraxellales</taxon>
        <taxon>Moraxellaceae</taxon>
        <taxon>Paraperlucidibaca</taxon>
    </lineage>
</organism>
<comment type="caution">
    <text evidence="1">The sequence shown here is derived from an EMBL/GenBank/DDBJ whole genome shotgun (WGS) entry which is preliminary data.</text>
</comment>
<dbReference type="EMBL" id="JBHTIT010000001">
    <property type="protein sequence ID" value="MFD0949726.1"/>
    <property type="molecule type" value="Genomic_DNA"/>
</dbReference>
<evidence type="ECO:0000313" key="1">
    <source>
        <dbReference type="EMBL" id="MFD0949726.1"/>
    </source>
</evidence>
<keyword evidence="2" id="KW-1185">Reference proteome</keyword>
<dbReference type="Proteomes" id="UP001597044">
    <property type="component" value="Unassembled WGS sequence"/>
</dbReference>
<sequence>MKMGKKISYAEFGHNFIHQVVTARRIGTEIEAALESTMAGSIRKLPAELFVVSYVFELKDIRVDPDLEKLPEISFLLAIQGNLKLDVEIFGLSLRYALDVTITVNIDVETYEPVLLRMVPHLVTSKSVSIVLVGENPPSEVLDKMKLVHPVVRDQIVKEVNARIQDEAIQSLCTIDVLAVVETARGPAGKPEGDIFPMQDPAEDVHNLLDLRPPKGV</sequence>
<evidence type="ECO:0000313" key="2">
    <source>
        <dbReference type="Proteomes" id="UP001597044"/>
    </source>
</evidence>
<reference evidence="2" key="1">
    <citation type="journal article" date="2019" name="Int. J. Syst. Evol. Microbiol.">
        <title>The Global Catalogue of Microorganisms (GCM) 10K type strain sequencing project: providing services to taxonomists for standard genome sequencing and annotation.</title>
        <authorList>
            <consortium name="The Broad Institute Genomics Platform"/>
            <consortium name="The Broad Institute Genome Sequencing Center for Infectious Disease"/>
            <person name="Wu L."/>
            <person name="Ma J."/>
        </authorList>
    </citation>
    <scope>NUCLEOTIDE SEQUENCE [LARGE SCALE GENOMIC DNA]</scope>
    <source>
        <strain evidence="2">CCUG 63419</strain>
    </source>
</reference>
<name>A0ABW3HEL9_9GAMM</name>
<accession>A0ABW3HEL9</accession>
<dbReference type="RefSeq" id="WP_340674471.1">
    <property type="nucleotide sequence ID" value="NZ_JBHTIT010000001.1"/>
</dbReference>
<protein>
    <submittedName>
        <fullName evidence="1">Uncharacterized protein</fullName>
    </submittedName>
</protein>